<dbReference type="PROSITE" id="PS50011">
    <property type="entry name" value="PROTEIN_KINASE_DOM"/>
    <property type="match status" value="1"/>
</dbReference>
<dbReference type="Gene3D" id="3.30.200.20">
    <property type="entry name" value="Phosphorylase Kinase, domain 1"/>
    <property type="match status" value="1"/>
</dbReference>
<keyword evidence="6" id="KW-1185">Reference proteome</keyword>
<dbReference type="AlphaFoldDB" id="A0AAU9J1N5"/>
<dbReference type="GO" id="GO:0005524">
    <property type="term" value="F:ATP binding"/>
    <property type="evidence" value="ECO:0007669"/>
    <property type="project" value="UniProtKB-KW"/>
</dbReference>
<comment type="similarity">
    <text evidence="1">Belongs to the protein kinase superfamily. STE Ser/Thr protein kinase family. STE20 subfamily.</text>
</comment>
<dbReference type="EMBL" id="CAJZBQ010000022">
    <property type="protein sequence ID" value="CAG9319240.1"/>
    <property type="molecule type" value="Genomic_DNA"/>
</dbReference>
<accession>A0AAU9J1N5</accession>
<evidence type="ECO:0000313" key="5">
    <source>
        <dbReference type="EMBL" id="CAG9319240.1"/>
    </source>
</evidence>
<dbReference type="Proteomes" id="UP001162131">
    <property type="component" value="Unassembled WGS sequence"/>
</dbReference>
<dbReference type="InterPro" id="IPR000719">
    <property type="entry name" value="Prot_kinase_dom"/>
</dbReference>
<evidence type="ECO:0000256" key="3">
    <source>
        <dbReference type="ARBA" id="ARBA00022840"/>
    </source>
</evidence>
<evidence type="ECO:0000259" key="4">
    <source>
        <dbReference type="PROSITE" id="PS50011"/>
    </source>
</evidence>
<dbReference type="SUPFAM" id="SSF56112">
    <property type="entry name" value="Protein kinase-like (PK-like)"/>
    <property type="match status" value="1"/>
</dbReference>
<evidence type="ECO:0000256" key="2">
    <source>
        <dbReference type="ARBA" id="ARBA00022741"/>
    </source>
</evidence>
<evidence type="ECO:0000313" key="6">
    <source>
        <dbReference type="Proteomes" id="UP001162131"/>
    </source>
</evidence>
<keyword evidence="3" id="KW-0067">ATP-binding</keyword>
<proteinExistence type="inferred from homology"/>
<protein>
    <recommendedName>
        <fullName evidence="4">Protein kinase domain-containing protein</fullName>
    </recommendedName>
</protein>
<dbReference type="InterPro" id="IPR011009">
    <property type="entry name" value="Kinase-like_dom_sf"/>
</dbReference>
<dbReference type="PANTHER" id="PTHR45832">
    <property type="entry name" value="SERINE/THREONINE-PROTEIN KINASE SAMKA-RELATED-RELATED"/>
    <property type="match status" value="1"/>
</dbReference>
<dbReference type="PANTHER" id="PTHR45832:SF22">
    <property type="entry name" value="SERINE_THREONINE-PROTEIN KINASE SAMKA-RELATED"/>
    <property type="match status" value="1"/>
</dbReference>
<sequence length="427" mass="47875">MLKIANDSKAKNLPKPIVSSRLPKAFSQPIKKMKKKDFEEISEAEEYKKMKNLLSPIKVMPTEHAKLTKALKQLEKLPGKQENSDLYEPFSKARNQGQIILPQCQVQLEEMITLSSLNSQSLNGNIRKVLHAQTLELFAIKQIPISTRDERAHLRDWIGKWQNAQQRHKKLLKVSATFWNSPEGVVSVVMEYMPGGSLKNLIDTCGSLPERQVSFIAKKVLECLKYFHGKGETYGGISTSQVLFTKSGSIKFGLGLSQRLRTKVPSVAADIYSIGLLVLNSVIGDSDLIPSTPSECCAFHSIDPNPMINRLTPIIKDFLCLCLNENSSKRPTAQELLKHEWLNLENYPGPSVELKEVIAINYYFGSGEYLEAADKLLERVCEALKVVILGQHLSKPGDIAIQQFATDLGLPYTTVNEKISKVYTENF</sequence>
<evidence type="ECO:0000256" key="1">
    <source>
        <dbReference type="ARBA" id="ARBA00008874"/>
    </source>
</evidence>
<dbReference type="Pfam" id="PF00069">
    <property type="entry name" value="Pkinase"/>
    <property type="match status" value="1"/>
</dbReference>
<dbReference type="GO" id="GO:0004672">
    <property type="term" value="F:protein kinase activity"/>
    <property type="evidence" value="ECO:0007669"/>
    <property type="project" value="InterPro"/>
</dbReference>
<feature type="domain" description="Protein kinase" evidence="4">
    <location>
        <begin position="112"/>
        <end position="342"/>
    </location>
</feature>
<reference evidence="5" key="1">
    <citation type="submission" date="2021-09" db="EMBL/GenBank/DDBJ databases">
        <authorList>
            <consortium name="AG Swart"/>
            <person name="Singh M."/>
            <person name="Singh A."/>
            <person name="Seah K."/>
            <person name="Emmerich C."/>
        </authorList>
    </citation>
    <scope>NUCLEOTIDE SEQUENCE</scope>
    <source>
        <strain evidence="5">ATCC30299</strain>
    </source>
</reference>
<comment type="caution">
    <text evidence="5">The sequence shown here is derived from an EMBL/GenBank/DDBJ whole genome shotgun (WGS) entry which is preliminary data.</text>
</comment>
<dbReference type="SMART" id="SM00220">
    <property type="entry name" value="S_TKc"/>
    <property type="match status" value="1"/>
</dbReference>
<name>A0AAU9J1N5_9CILI</name>
<dbReference type="InterPro" id="IPR051931">
    <property type="entry name" value="PAK3-like"/>
</dbReference>
<dbReference type="Gene3D" id="1.10.510.10">
    <property type="entry name" value="Transferase(Phosphotransferase) domain 1"/>
    <property type="match status" value="1"/>
</dbReference>
<gene>
    <name evidence="5" type="ORF">BSTOLATCC_MIC23448</name>
</gene>
<organism evidence="5 6">
    <name type="scientific">Blepharisma stoltei</name>
    <dbReference type="NCBI Taxonomy" id="1481888"/>
    <lineage>
        <taxon>Eukaryota</taxon>
        <taxon>Sar</taxon>
        <taxon>Alveolata</taxon>
        <taxon>Ciliophora</taxon>
        <taxon>Postciliodesmatophora</taxon>
        <taxon>Heterotrichea</taxon>
        <taxon>Heterotrichida</taxon>
        <taxon>Blepharismidae</taxon>
        <taxon>Blepharisma</taxon>
    </lineage>
</organism>
<keyword evidence="2" id="KW-0547">Nucleotide-binding</keyword>